<dbReference type="PRINTS" id="PR00040">
    <property type="entry name" value="HTHMERR"/>
</dbReference>
<dbReference type="Proteomes" id="UP000092024">
    <property type="component" value="Unassembled WGS sequence"/>
</dbReference>
<accession>A0A1A5Y9U1</accession>
<dbReference type="PROSITE" id="PS50937">
    <property type="entry name" value="HTH_MERR_2"/>
    <property type="match status" value="1"/>
</dbReference>
<evidence type="ECO:0000256" key="1">
    <source>
        <dbReference type="ARBA" id="ARBA00022491"/>
    </source>
</evidence>
<evidence type="ECO:0000313" key="7">
    <source>
        <dbReference type="Proteomes" id="UP000092024"/>
    </source>
</evidence>
<dbReference type="InterPro" id="IPR047057">
    <property type="entry name" value="MerR_fam"/>
</dbReference>
<evidence type="ECO:0000259" key="5">
    <source>
        <dbReference type="PROSITE" id="PS50937"/>
    </source>
</evidence>
<proteinExistence type="predicted"/>
<evidence type="ECO:0000256" key="2">
    <source>
        <dbReference type="ARBA" id="ARBA00023015"/>
    </source>
</evidence>
<dbReference type="SMART" id="SM00422">
    <property type="entry name" value="HTH_MERR"/>
    <property type="match status" value="1"/>
</dbReference>
<keyword evidence="3" id="KW-0238">DNA-binding</keyword>
<evidence type="ECO:0000256" key="3">
    <source>
        <dbReference type="ARBA" id="ARBA00023125"/>
    </source>
</evidence>
<keyword evidence="2" id="KW-0805">Transcription regulation</keyword>
<dbReference type="GO" id="GO:0003677">
    <property type="term" value="F:DNA binding"/>
    <property type="evidence" value="ECO:0007669"/>
    <property type="project" value="UniProtKB-KW"/>
</dbReference>
<dbReference type="STRING" id="1844972.A7K91_01665"/>
<dbReference type="Gene3D" id="1.10.1660.10">
    <property type="match status" value="1"/>
</dbReference>
<feature type="domain" description="HTH merR-type" evidence="5">
    <location>
        <begin position="4"/>
        <end position="73"/>
    </location>
</feature>
<dbReference type="PANTHER" id="PTHR30204">
    <property type="entry name" value="REDOX-CYCLING DRUG-SENSING TRANSCRIPTIONAL ACTIVATOR SOXR"/>
    <property type="match status" value="1"/>
</dbReference>
<dbReference type="EMBL" id="LYPA01000080">
    <property type="protein sequence ID" value="OBR62352.1"/>
    <property type="molecule type" value="Genomic_DNA"/>
</dbReference>
<dbReference type="GO" id="GO:0003700">
    <property type="term" value="F:DNA-binding transcription factor activity"/>
    <property type="evidence" value="ECO:0007669"/>
    <property type="project" value="InterPro"/>
</dbReference>
<keyword evidence="1" id="KW-0678">Repressor</keyword>
<organism evidence="6 7">
    <name type="scientific">Paenibacillus oryzae</name>
    <dbReference type="NCBI Taxonomy" id="1844972"/>
    <lineage>
        <taxon>Bacteria</taxon>
        <taxon>Bacillati</taxon>
        <taxon>Bacillota</taxon>
        <taxon>Bacilli</taxon>
        <taxon>Bacillales</taxon>
        <taxon>Paenibacillaceae</taxon>
        <taxon>Paenibacillus</taxon>
    </lineage>
</organism>
<gene>
    <name evidence="6" type="ORF">A7K91_01665</name>
</gene>
<dbReference type="AlphaFoldDB" id="A0A1A5Y9U1"/>
<evidence type="ECO:0000256" key="4">
    <source>
        <dbReference type="ARBA" id="ARBA00023163"/>
    </source>
</evidence>
<dbReference type="RefSeq" id="WP_068687212.1">
    <property type="nucleotide sequence ID" value="NZ_LYPA01000080.1"/>
</dbReference>
<name>A0A1A5Y9U1_9BACL</name>
<dbReference type="InterPro" id="IPR009061">
    <property type="entry name" value="DNA-bd_dom_put_sf"/>
</dbReference>
<reference evidence="6 7" key="1">
    <citation type="submission" date="2016-05" db="EMBL/GenBank/DDBJ databases">
        <title>Paenibacillus oryzae. sp. nov., isolated from the rice root.</title>
        <authorList>
            <person name="Zhang J."/>
            <person name="Zhang X."/>
        </authorList>
    </citation>
    <scope>NUCLEOTIDE SEQUENCE [LARGE SCALE GENOMIC DNA]</scope>
    <source>
        <strain evidence="6 7">1DrF-4</strain>
    </source>
</reference>
<dbReference type="InterPro" id="IPR000551">
    <property type="entry name" value="MerR-type_HTH_dom"/>
</dbReference>
<protein>
    <recommendedName>
        <fullName evidence="5">HTH merR-type domain-containing protein</fullName>
    </recommendedName>
</protein>
<dbReference type="PANTHER" id="PTHR30204:SF69">
    <property type="entry name" value="MERR-FAMILY TRANSCRIPTIONAL REGULATOR"/>
    <property type="match status" value="1"/>
</dbReference>
<keyword evidence="7" id="KW-1185">Reference proteome</keyword>
<dbReference type="Pfam" id="PF13411">
    <property type="entry name" value="MerR_1"/>
    <property type="match status" value="1"/>
</dbReference>
<comment type="caution">
    <text evidence="6">The sequence shown here is derived from an EMBL/GenBank/DDBJ whole genome shotgun (WGS) entry which is preliminary data.</text>
</comment>
<evidence type="ECO:0000313" key="6">
    <source>
        <dbReference type="EMBL" id="OBR62352.1"/>
    </source>
</evidence>
<keyword evidence="4" id="KW-0804">Transcription</keyword>
<dbReference type="OrthoDB" id="9773308at2"/>
<sequence length="263" mass="30134">MKNEITISELARLMGVSTHQIRYFEDKEVLLPAYTDTNQYRMYGLEQVYRLAQILLLRKLGLSVQTIKESIDGPSPEQMSQLLRASVDNLEAEIKRLDELRRLTVNILEEQREYAGPSPAYRIKQRKATELKCWFHTDARRGMDAMLLAKQSPPPDLFESDIYFVIEDNGKMAVCTESKTEGDLMLPESRCLCYPFLAEDEGEIELRIQHMLQYADSQSIALNGPAVLVEKSYLSLFSPNKLNYELMIEVQEKDEAAQNGEGV</sequence>
<dbReference type="SUPFAM" id="SSF46955">
    <property type="entry name" value="Putative DNA-binding domain"/>
    <property type="match status" value="1"/>
</dbReference>